<proteinExistence type="predicted"/>
<evidence type="ECO:0000313" key="2">
    <source>
        <dbReference type="EMBL" id="KAK3912200.1"/>
    </source>
</evidence>
<keyword evidence="1" id="KW-0812">Transmembrane</keyword>
<organism evidence="2 3">
    <name type="scientific">Frankliniella fusca</name>
    <dbReference type="NCBI Taxonomy" id="407009"/>
    <lineage>
        <taxon>Eukaryota</taxon>
        <taxon>Metazoa</taxon>
        <taxon>Ecdysozoa</taxon>
        <taxon>Arthropoda</taxon>
        <taxon>Hexapoda</taxon>
        <taxon>Insecta</taxon>
        <taxon>Pterygota</taxon>
        <taxon>Neoptera</taxon>
        <taxon>Paraneoptera</taxon>
        <taxon>Thysanoptera</taxon>
        <taxon>Terebrantia</taxon>
        <taxon>Thripoidea</taxon>
        <taxon>Thripidae</taxon>
        <taxon>Frankliniella</taxon>
    </lineage>
</organism>
<reference evidence="2" key="1">
    <citation type="submission" date="2021-07" db="EMBL/GenBank/DDBJ databases">
        <authorList>
            <person name="Catto M.A."/>
            <person name="Jacobson A."/>
            <person name="Kennedy G."/>
            <person name="Labadie P."/>
            <person name="Hunt B.G."/>
            <person name="Srinivasan R."/>
        </authorList>
    </citation>
    <scope>NUCLEOTIDE SEQUENCE</scope>
    <source>
        <strain evidence="2">PL_HMW_Pooled</strain>
        <tissue evidence="2">Head</tissue>
    </source>
</reference>
<protein>
    <submittedName>
        <fullName evidence="2">Uncharacterized protein</fullName>
    </submittedName>
</protein>
<accession>A0AAE1LAD8</accession>
<feature type="transmembrane region" description="Helical" evidence="1">
    <location>
        <begin position="126"/>
        <end position="153"/>
    </location>
</feature>
<dbReference type="EMBL" id="JAHWGI010000292">
    <property type="protein sequence ID" value="KAK3912200.1"/>
    <property type="molecule type" value="Genomic_DNA"/>
</dbReference>
<dbReference type="AlphaFoldDB" id="A0AAE1LAD8"/>
<keyword evidence="3" id="KW-1185">Reference proteome</keyword>
<reference evidence="2" key="2">
    <citation type="journal article" date="2023" name="BMC Genomics">
        <title>Pest status, molecular evolution, and epigenetic factors derived from the genome assembly of Frankliniella fusca, a thysanopteran phytovirus vector.</title>
        <authorList>
            <person name="Catto M.A."/>
            <person name="Labadie P.E."/>
            <person name="Jacobson A.L."/>
            <person name="Kennedy G.G."/>
            <person name="Srinivasan R."/>
            <person name="Hunt B.G."/>
        </authorList>
    </citation>
    <scope>NUCLEOTIDE SEQUENCE</scope>
    <source>
        <strain evidence="2">PL_HMW_Pooled</strain>
    </source>
</reference>
<feature type="transmembrane region" description="Helical" evidence="1">
    <location>
        <begin position="20"/>
        <end position="40"/>
    </location>
</feature>
<feature type="transmembrane region" description="Helical" evidence="1">
    <location>
        <begin position="60"/>
        <end position="79"/>
    </location>
</feature>
<sequence>MSKDSGSKAKKDIHFRMMFIFHVQITFYINLKIYLGFQSVHYNLFQPNVVLQKVHSSNAYAWFIVLSEFVLLLVLFIVLNKINFKIRSLIKIFYCNIFTQQPMTSIEKLRDMQSRRRSRSRTIEHSYLLSAFGIPGIDYIDVCFLCFVIYLLIYCSAFVRHVFLAKFNNNVNCKLQYLVLMLITKQ</sequence>
<evidence type="ECO:0000313" key="3">
    <source>
        <dbReference type="Proteomes" id="UP001219518"/>
    </source>
</evidence>
<evidence type="ECO:0000256" key="1">
    <source>
        <dbReference type="SAM" id="Phobius"/>
    </source>
</evidence>
<comment type="caution">
    <text evidence="2">The sequence shown here is derived from an EMBL/GenBank/DDBJ whole genome shotgun (WGS) entry which is preliminary data.</text>
</comment>
<keyword evidence="1" id="KW-0472">Membrane</keyword>
<dbReference type="Proteomes" id="UP001219518">
    <property type="component" value="Unassembled WGS sequence"/>
</dbReference>
<gene>
    <name evidence="2" type="ORF">KUF71_021770</name>
</gene>
<keyword evidence="1" id="KW-1133">Transmembrane helix</keyword>
<name>A0AAE1LAD8_9NEOP</name>